<dbReference type="EMBL" id="CP053069">
    <property type="protein sequence ID" value="QJR12605.1"/>
    <property type="molecule type" value="Genomic_DNA"/>
</dbReference>
<dbReference type="PANTHER" id="PTHR35894:SF1">
    <property type="entry name" value="PHOSPHORIBULOKINASE _ URIDINE KINASE FAMILY"/>
    <property type="match status" value="1"/>
</dbReference>
<sequence length="501" mass="53451">MLNSPLPTRAKAADSARENTMTMYLEHFGLREAPFRITPHTEFFFSGANRGATLEALLYAITAGEGMVKVTGEVGSGKTMLCRVLMERLPEKVETIYLAVPSLSRDEMLAAIAADLGIETAGANTTKLVKLLQDKLIEVHADGKQVVALIDEAHAMPLATLEEVRLLSNLETNKEKLLQLVLFGQPELDAHLALPSMRQLKERITHAFDLAPLPPRDVKDYVNFRLRQAGYHGPDLFGTEALAIIADASEGLTRRINIYADKTLLAAFAAGTHTVSPDHARAAVSDTQIVVTRRSPRKAIGVAAALGLVVGIAIGYFAAQHGGPVPSEAVAARNGAAVSPAASPAADKPATTAPAASPAESKTAESRTASAKPANASEARPAAPAEVGDAVGARLAAGKQLLEGSATGGYGVQLMVTDAREKTYLENYLVEVGRTLKPETLYLFPAGSREAPRIGVLYGAFPERAEAVAALDAMPETLKQFRPYVRPLDGLREDVRRTDRR</sequence>
<dbReference type="GO" id="GO:0042834">
    <property type="term" value="F:peptidoglycan binding"/>
    <property type="evidence" value="ECO:0007669"/>
    <property type="project" value="InterPro"/>
</dbReference>
<accession>A0A6M4GZX1</accession>
<feature type="region of interest" description="Disordered" evidence="1">
    <location>
        <begin position="340"/>
        <end position="385"/>
    </location>
</feature>
<dbReference type="Gene3D" id="3.30.70.1070">
    <property type="entry name" value="Sporulation related repeat"/>
    <property type="match status" value="1"/>
</dbReference>
<dbReference type="InterPro" id="IPR036680">
    <property type="entry name" value="SPOR-like_sf"/>
</dbReference>
<dbReference type="Proteomes" id="UP000501534">
    <property type="component" value="Chromosome"/>
</dbReference>
<dbReference type="Gene3D" id="3.40.50.300">
    <property type="entry name" value="P-loop containing nucleotide triphosphate hydrolases"/>
    <property type="match status" value="1"/>
</dbReference>
<dbReference type="KEGG" id="uru:DSM104443_03696"/>
<dbReference type="InterPro" id="IPR027417">
    <property type="entry name" value="P-loop_NTPase"/>
</dbReference>
<feature type="domain" description="ORC1/DEAH AAA+ ATPase" evidence="2">
    <location>
        <begin position="64"/>
        <end position="190"/>
    </location>
</feature>
<proteinExistence type="predicted"/>
<evidence type="ECO:0000256" key="1">
    <source>
        <dbReference type="SAM" id="MobiDB-lite"/>
    </source>
</evidence>
<keyword evidence="4" id="KW-1185">Reference proteome</keyword>
<evidence type="ECO:0000259" key="2">
    <source>
        <dbReference type="Pfam" id="PF13401"/>
    </source>
</evidence>
<reference evidence="3 4" key="1">
    <citation type="submission" date="2020-04" db="EMBL/GenBank/DDBJ databases">
        <title>Usitatibacter rugosus gen. nov., sp. nov. and Usitatibacter palustris sp. nov., novel members of Usitatibacteraceae fam. nov. within the order Nitrosomonadales isolated from soil.</title>
        <authorList>
            <person name="Huber K.J."/>
            <person name="Neumann-Schaal M."/>
            <person name="Geppert A."/>
            <person name="Luckner M."/>
            <person name="Wanner G."/>
            <person name="Overmann J."/>
        </authorList>
    </citation>
    <scope>NUCLEOTIDE SEQUENCE [LARGE SCALE GENOMIC DNA]</scope>
    <source>
        <strain evidence="3 4">0125_3</strain>
    </source>
</reference>
<dbReference type="Pfam" id="PF13401">
    <property type="entry name" value="AAA_22"/>
    <property type="match status" value="1"/>
</dbReference>
<dbReference type="InterPro" id="IPR052026">
    <property type="entry name" value="ExeA_AAA_ATPase_DNA-bind"/>
</dbReference>
<dbReference type="PANTHER" id="PTHR35894">
    <property type="entry name" value="GENERAL SECRETION PATHWAY PROTEIN A-RELATED"/>
    <property type="match status" value="1"/>
</dbReference>
<organism evidence="3 4">
    <name type="scientific">Usitatibacter rugosus</name>
    <dbReference type="NCBI Taxonomy" id="2732067"/>
    <lineage>
        <taxon>Bacteria</taxon>
        <taxon>Pseudomonadati</taxon>
        <taxon>Pseudomonadota</taxon>
        <taxon>Betaproteobacteria</taxon>
        <taxon>Nitrosomonadales</taxon>
        <taxon>Usitatibacteraceae</taxon>
        <taxon>Usitatibacter</taxon>
    </lineage>
</organism>
<feature type="compositionally biased region" description="Low complexity" evidence="1">
    <location>
        <begin position="340"/>
        <end position="361"/>
    </location>
</feature>
<dbReference type="RefSeq" id="WP_212756786.1">
    <property type="nucleotide sequence ID" value="NZ_CP053069.1"/>
</dbReference>
<feature type="compositionally biased region" description="Low complexity" evidence="1">
    <location>
        <begin position="371"/>
        <end position="385"/>
    </location>
</feature>
<evidence type="ECO:0000313" key="4">
    <source>
        <dbReference type="Proteomes" id="UP000501534"/>
    </source>
</evidence>
<name>A0A6M4GZX1_9PROT</name>
<dbReference type="GO" id="GO:0016887">
    <property type="term" value="F:ATP hydrolysis activity"/>
    <property type="evidence" value="ECO:0007669"/>
    <property type="project" value="InterPro"/>
</dbReference>
<dbReference type="InterPro" id="IPR049945">
    <property type="entry name" value="AAA_22"/>
</dbReference>
<gene>
    <name evidence="3" type="ORF">DSM104443_03696</name>
</gene>
<evidence type="ECO:0000313" key="3">
    <source>
        <dbReference type="EMBL" id="QJR12605.1"/>
    </source>
</evidence>
<protein>
    <recommendedName>
        <fullName evidence="2">ORC1/DEAH AAA+ ATPase domain-containing protein</fullName>
    </recommendedName>
</protein>
<dbReference type="SUPFAM" id="SSF52540">
    <property type="entry name" value="P-loop containing nucleoside triphosphate hydrolases"/>
    <property type="match status" value="1"/>
</dbReference>
<dbReference type="AlphaFoldDB" id="A0A6M4GZX1"/>